<name>A0ABQ9LKU6_HEVBR</name>
<evidence type="ECO:0000256" key="1">
    <source>
        <dbReference type="SAM" id="MobiDB-lite"/>
    </source>
</evidence>
<evidence type="ECO:0000313" key="2">
    <source>
        <dbReference type="EMBL" id="KAJ9168587.1"/>
    </source>
</evidence>
<accession>A0ABQ9LKU6</accession>
<organism evidence="2 3">
    <name type="scientific">Hevea brasiliensis</name>
    <name type="common">Para rubber tree</name>
    <name type="synonym">Siphonia brasiliensis</name>
    <dbReference type="NCBI Taxonomy" id="3981"/>
    <lineage>
        <taxon>Eukaryota</taxon>
        <taxon>Viridiplantae</taxon>
        <taxon>Streptophyta</taxon>
        <taxon>Embryophyta</taxon>
        <taxon>Tracheophyta</taxon>
        <taxon>Spermatophyta</taxon>
        <taxon>Magnoliopsida</taxon>
        <taxon>eudicotyledons</taxon>
        <taxon>Gunneridae</taxon>
        <taxon>Pentapetalae</taxon>
        <taxon>rosids</taxon>
        <taxon>fabids</taxon>
        <taxon>Malpighiales</taxon>
        <taxon>Euphorbiaceae</taxon>
        <taxon>Crotonoideae</taxon>
        <taxon>Micrandreae</taxon>
        <taxon>Hevea</taxon>
    </lineage>
</organism>
<feature type="region of interest" description="Disordered" evidence="1">
    <location>
        <begin position="49"/>
        <end position="94"/>
    </location>
</feature>
<comment type="caution">
    <text evidence="2">The sequence shown here is derived from an EMBL/GenBank/DDBJ whole genome shotgun (WGS) entry which is preliminary data.</text>
</comment>
<gene>
    <name evidence="2" type="ORF">P3X46_020089</name>
</gene>
<feature type="compositionally biased region" description="Basic and acidic residues" evidence="1">
    <location>
        <begin position="49"/>
        <end position="73"/>
    </location>
</feature>
<keyword evidence="3" id="KW-1185">Reference proteome</keyword>
<protein>
    <submittedName>
        <fullName evidence="2">Uncharacterized protein</fullName>
    </submittedName>
</protein>
<proteinExistence type="predicted"/>
<reference evidence="2" key="1">
    <citation type="journal article" date="2023" name="Plant Biotechnol. J.">
        <title>Chromosome-level wild Hevea brasiliensis genome provides new tools for genomic-assisted breeding and valuable loci to elevate rubber yield.</title>
        <authorList>
            <person name="Cheng H."/>
            <person name="Song X."/>
            <person name="Hu Y."/>
            <person name="Wu T."/>
            <person name="Yang Q."/>
            <person name="An Z."/>
            <person name="Feng S."/>
            <person name="Deng Z."/>
            <person name="Wu W."/>
            <person name="Zeng X."/>
            <person name="Tu M."/>
            <person name="Wang X."/>
            <person name="Huang H."/>
        </authorList>
    </citation>
    <scope>NUCLEOTIDE SEQUENCE</scope>
    <source>
        <strain evidence="2">MT/VB/25A 57/8</strain>
    </source>
</reference>
<dbReference type="Proteomes" id="UP001174677">
    <property type="component" value="Chromosome 11"/>
</dbReference>
<sequence length="123" mass="14175">MGKINRLKDLGYADKVYKIGERNGEDQGEVSNIMPPIDSNEIENVHTQDRNENENVHTQDRNENENVHSKVRNDSVPTHVRNENVAPHVDDSSDEEFLLSNEIEESSEDESLVKRFKLMMNII</sequence>
<dbReference type="EMBL" id="JARPOI010000011">
    <property type="protein sequence ID" value="KAJ9168587.1"/>
    <property type="molecule type" value="Genomic_DNA"/>
</dbReference>
<evidence type="ECO:0000313" key="3">
    <source>
        <dbReference type="Proteomes" id="UP001174677"/>
    </source>
</evidence>